<proteinExistence type="predicted"/>
<gene>
    <name evidence="1" type="ORF">OTI717_LOCUS43450</name>
</gene>
<protein>
    <submittedName>
        <fullName evidence="1">Uncharacterized protein</fullName>
    </submittedName>
</protein>
<accession>A0A820KSC7</accession>
<feature type="non-terminal residue" evidence="1">
    <location>
        <position position="37"/>
    </location>
</feature>
<dbReference type="AlphaFoldDB" id="A0A820KSC7"/>
<sequence length="37" mass="4080">MLREYIGDGCAHSAMLEIDNQGTVACLGMHQTQTVWV</sequence>
<reference evidence="1" key="1">
    <citation type="submission" date="2021-02" db="EMBL/GenBank/DDBJ databases">
        <authorList>
            <person name="Nowell W R."/>
        </authorList>
    </citation>
    <scope>NUCLEOTIDE SEQUENCE</scope>
</reference>
<dbReference type="EMBL" id="CAJOAX010062666">
    <property type="protein sequence ID" value="CAF4347893.1"/>
    <property type="molecule type" value="Genomic_DNA"/>
</dbReference>
<comment type="caution">
    <text evidence="1">The sequence shown here is derived from an EMBL/GenBank/DDBJ whole genome shotgun (WGS) entry which is preliminary data.</text>
</comment>
<evidence type="ECO:0000313" key="1">
    <source>
        <dbReference type="EMBL" id="CAF4347893.1"/>
    </source>
</evidence>
<dbReference type="Proteomes" id="UP000663823">
    <property type="component" value="Unassembled WGS sequence"/>
</dbReference>
<organism evidence="1 2">
    <name type="scientific">Rotaria sordida</name>
    <dbReference type="NCBI Taxonomy" id="392033"/>
    <lineage>
        <taxon>Eukaryota</taxon>
        <taxon>Metazoa</taxon>
        <taxon>Spiralia</taxon>
        <taxon>Gnathifera</taxon>
        <taxon>Rotifera</taxon>
        <taxon>Eurotatoria</taxon>
        <taxon>Bdelloidea</taxon>
        <taxon>Philodinida</taxon>
        <taxon>Philodinidae</taxon>
        <taxon>Rotaria</taxon>
    </lineage>
</organism>
<evidence type="ECO:0000313" key="2">
    <source>
        <dbReference type="Proteomes" id="UP000663823"/>
    </source>
</evidence>
<name>A0A820KSC7_9BILA</name>